<organism evidence="2 3">
    <name type="scientific">Hermanssonia centrifuga</name>
    <dbReference type="NCBI Taxonomy" id="98765"/>
    <lineage>
        <taxon>Eukaryota</taxon>
        <taxon>Fungi</taxon>
        <taxon>Dikarya</taxon>
        <taxon>Basidiomycota</taxon>
        <taxon>Agaricomycotina</taxon>
        <taxon>Agaricomycetes</taxon>
        <taxon>Polyporales</taxon>
        <taxon>Meruliaceae</taxon>
        <taxon>Hermanssonia</taxon>
    </lineage>
</organism>
<proteinExistence type="predicted"/>
<protein>
    <submittedName>
        <fullName evidence="2">Uncharacterized protein</fullName>
    </submittedName>
</protein>
<keyword evidence="3" id="KW-1185">Reference proteome</keyword>
<reference evidence="2 3" key="1">
    <citation type="submission" date="2018-02" db="EMBL/GenBank/DDBJ databases">
        <title>Genome sequence of the basidiomycete white-rot fungus Phlebia centrifuga.</title>
        <authorList>
            <person name="Granchi Z."/>
            <person name="Peng M."/>
            <person name="de Vries R.P."/>
            <person name="Hilden K."/>
            <person name="Makela M.R."/>
            <person name="Grigoriev I."/>
            <person name="Riley R."/>
        </authorList>
    </citation>
    <scope>NUCLEOTIDE SEQUENCE [LARGE SCALE GENOMIC DNA]</scope>
    <source>
        <strain evidence="2 3">FBCC195</strain>
    </source>
</reference>
<feature type="region of interest" description="Disordered" evidence="1">
    <location>
        <begin position="28"/>
        <end position="48"/>
    </location>
</feature>
<name>A0A2R6S5P1_9APHY</name>
<dbReference type="Proteomes" id="UP000186601">
    <property type="component" value="Unassembled WGS sequence"/>
</dbReference>
<sequence length="126" mass="13913">MSGTKSTCSSPTVLGFCKMTELHCAGQRKEKADSSKGPQALPFSPQPSFGSQYVDVQSIKASVGVRKDCAREKNAKPMMYATVRRTKSQGDLKGRVIRIRAGSKARLWERRPVYTVKFRKGTGSVR</sequence>
<evidence type="ECO:0000313" key="2">
    <source>
        <dbReference type="EMBL" id="PSS37582.1"/>
    </source>
</evidence>
<dbReference type="EMBL" id="MLYV02000035">
    <property type="protein sequence ID" value="PSS37582.1"/>
    <property type="molecule type" value="Genomic_DNA"/>
</dbReference>
<evidence type="ECO:0000256" key="1">
    <source>
        <dbReference type="SAM" id="MobiDB-lite"/>
    </source>
</evidence>
<accession>A0A2R6S5P1</accession>
<comment type="caution">
    <text evidence="2">The sequence shown here is derived from an EMBL/GenBank/DDBJ whole genome shotgun (WGS) entry which is preliminary data.</text>
</comment>
<evidence type="ECO:0000313" key="3">
    <source>
        <dbReference type="Proteomes" id="UP000186601"/>
    </source>
</evidence>
<dbReference type="AlphaFoldDB" id="A0A2R6S5P1"/>
<gene>
    <name evidence="2" type="ORF">PHLCEN_2v598</name>
</gene>